<dbReference type="PANTHER" id="PTHR36205">
    <property type="entry name" value="CHROMOSOME 19, WHOLE GENOME SHOTGUN SEQUENCE"/>
    <property type="match status" value="1"/>
</dbReference>
<gene>
    <name evidence="1" type="ORF">A9K55_009088</name>
</gene>
<dbReference type="Proteomes" id="UP000323067">
    <property type="component" value="Chromosome vii"/>
</dbReference>
<dbReference type="VEuPathDB" id="FungiDB:CCM_06594"/>
<dbReference type="VEuPathDB" id="FungiDB:A9K55_009088"/>
<dbReference type="AlphaFoldDB" id="A0A2H4SJY7"/>
<evidence type="ECO:0000313" key="1">
    <source>
        <dbReference type="EMBL" id="ATY63426.1"/>
    </source>
</evidence>
<dbReference type="InterPro" id="IPR021822">
    <property type="entry name" value="DUF3405"/>
</dbReference>
<evidence type="ECO:0008006" key="3">
    <source>
        <dbReference type="Google" id="ProtNLM"/>
    </source>
</evidence>
<protein>
    <recommendedName>
        <fullName evidence="3">Major facilitator superfamily transporter</fullName>
    </recommendedName>
</protein>
<sequence length="591" mass="66197">MRTFYHVRSRRTVLIATIRPPKGAIPGKNGASTSFPTPRRYDPYIGLEPLQTCFLDAEKTVAAPDIYAYDGVPEDMPQPALGSRELLKIRDDVCFDRFGRYGPYGLGYGKDLGGIGPSNETESSSSKHRHFWAESGLIDYRRVDWDAAQKRCYDANKAQPPTTTAQSPAPDTTRTAIVIRGYEGFAWTPMAILNVRAMVTELSLKTGGAYAVHLLMQVKDAAFPLSAPPPAAVRAAYLNAHVPAEFHGLVTLWSEHQMRQLYAGDYSTGFRNPTGRDVHDVYRSPHLALQSFARAHPEFRHFWNWELDVRVLGSYYEMLARIGAWADARPRALLWALSERYYVPRHHHRSWDNFTRVVRQQEAARDQPPPGPIDAPWRTRLSSEEAGGSASVLPPACLDDRDGASCGVGEAADLVTLSPLFDVARSGWFFAHDVTGYDRSLWTALPRRAAIVTAGRYSRRLLLAMDEEVGRHNRSMFAEMFPATVALHHGFKAVYAPHPVHLSRAWAPADVDRHYNSGERHSTSGRRGPFSLATERVHAVSSWYYKNRFSQHLWQRWLGHGGSDGESEAGGGPMCLQSMLLHPIKQEHPSE</sequence>
<dbReference type="OrthoDB" id="3353407at2759"/>
<dbReference type="Pfam" id="PF11885">
    <property type="entry name" value="DUF3405"/>
    <property type="match status" value="1"/>
</dbReference>
<proteinExistence type="predicted"/>
<name>A0A2H4SJY7_CORMI</name>
<accession>A0A2H4SJY7</accession>
<reference evidence="1 2" key="1">
    <citation type="journal article" date="2017" name="BMC Genomics">
        <title>Chromosome level assembly and secondary metabolite potential of the parasitic fungus Cordyceps militaris.</title>
        <authorList>
            <person name="Kramer G.J."/>
            <person name="Nodwell J.R."/>
        </authorList>
    </citation>
    <scope>NUCLEOTIDE SEQUENCE [LARGE SCALE GENOMIC DNA]</scope>
    <source>
        <strain evidence="1 2">ATCC 34164</strain>
    </source>
</reference>
<dbReference type="PANTHER" id="PTHR36205:SF3">
    <property type="entry name" value="MAJOR FACILITATOR SUPERFAMILY TRANSPORTER"/>
    <property type="match status" value="1"/>
</dbReference>
<organism evidence="1 2">
    <name type="scientific">Cordyceps militaris</name>
    <name type="common">Caterpillar fungus</name>
    <name type="synonym">Clavaria militaris</name>
    <dbReference type="NCBI Taxonomy" id="73501"/>
    <lineage>
        <taxon>Eukaryota</taxon>
        <taxon>Fungi</taxon>
        <taxon>Dikarya</taxon>
        <taxon>Ascomycota</taxon>
        <taxon>Pezizomycotina</taxon>
        <taxon>Sordariomycetes</taxon>
        <taxon>Hypocreomycetidae</taxon>
        <taxon>Hypocreales</taxon>
        <taxon>Cordycipitaceae</taxon>
        <taxon>Cordyceps</taxon>
    </lineage>
</organism>
<dbReference type="EMBL" id="CP023324">
    <property type="protein sequence ID" value="ATY63426.1"/>
    <property type="molecule type" value="Genomic_DNA"/>
</dbReference>
<evidence type="ECO:0000313" key="2">
    <source>
        <dbReference type="Proteomes" id="UP000323067"/>
    </source>
</evidence>